<keyword evidence="3" id="KW-1185">Reference proteome</keyword>
<protein>
    <submittedName>
        <fullName evidence="2">Uncharacterized protein</fullName>
    </submittedName>
</protein>
<name>A0A409VJ26_9AGAR</name>
<dbReference type="InParanoid" id="A0A409VJ26"/>
<dbReference type="AlphaFoldDB" id="A0A409VJ26"/>
<evidence type="ECO:0000313" key="3">
    <source>
        <dbReference type="Proteomes" id="UP000284706"/>
    </source>
</evidence>
<evidence type="ECO:0000256" key="1">
    <source>
        <dbReference type="SAM" id="MobiDB-lite"/>
    </source>
</evidence>
<dbReference type="OrthoDB" id="1854502at2759"/>
<dbReference type="EMBL" id="NHYE01005635">
    <property type="protein sequence ID" value="PPQ66250.1"/>
    <property type="molecule type" value="Genomic_DNA"/>
</dbReference>
<sequence length="102" mass="11317">MSVRRPSSLFVSLKCGRKPCASSCVPLTATSAPTSVAFQLGKYEAAISKRQQEEKRSSTRKARKEGRMEPHQPEMVDAETDGERVWRPHGGRMMRLGVGVLD</sequence>
<comment type="caution">
    <text evidence="2">The sequence shown here is derived from an EMBL/GenBank/DDBJ whole genome shotgun (WGS) entry which is preliminary data.</text>
</comment>
<accession>A0A409VJ26</accession>
<feature type="compositionally biased region" description="Basic and acidic residues" evidence="1">
    <location>
        <begin position="65"/>
        <end position="74"/>
    </location>
</feature>
<dbReference type="Proteomes" id="UP000284706">
    <property type="component" value="Unassembled WGS sequence"/>
</dbReference>
<proteinExistence type="predicted"/>
<evidence type="ECO:0000313" key="2">
    <source>
        <dbReference type="EMBL" id="PPQ66250.1"/>
    </source>
</evidence>
<gene>
    <name evidence="2" type="ORF">CVT26_010951</name>
</gene>
<reference evidence="2 3" key="1">
    <citation type="journal article" date="2018" name="Evol. Lett.">
        <title>Horizontal gene cluster transfer increased hallucinogenic mushroom diversity.</title>
        <authorList>
            <person name="Reynolds H.T."/>
            <person name="Vijayakumar V."/>
            <person name="Gluck-Thaler E."/>
            <person name="Korotkin H.B."/>
            <person name="Matheny P.B."/>
            <person name="Slot J.C."/>
        </authorList>
    </citation>
    <scope>NUCLEOTIDE SEQUENCE [LARGE SCALE GENOMIC DNA]</scope>
    <source>
        <strain evidence="2 3">SRW20</strain>
    </source>
</reference>
<organism evidence="2 3">
    <name type="scientific">Gymnopilus dilepis</name>
    <dbReference type="NCBI Taxonomy" id="231916"/>
    <lineage>
        <taxon>Eukaryota</taxon>
        <taxon>Fungi</taxon>
        <taxon>Dikarya</taxon>
        <taxon>Basidiomycota</taxon>
        <taxon>Agaricomycotina</taxon>
        <taxon>Agaricomycetes</taxon>
        <taxon>Agaricomycetidae</taxon>
        <taxon>Agaricales</taxon>
        <taxon>Agaricineae</taxon>
        <taxon>Hymenogastraceae</taxon>
        <taxon>Gymnopilus</taxon>
    </lineage>
</organism>
<feature type="region of interest" description="Disordered" evidence="1">
    <location>
        <begin position="48"/>
        <end position="89"/>
    </location>
</feature>